<dbReference type="AlphaFoldDB" id="A0A1V1HZR4"/>
<dbReference type="InterPro" id="IPR007419">
    <property type="entry name" value="BFD-like_2Fe2S-bd_dom"/>
</dbReference>
<dbReference type="SUPFAM" id="SSF51905">
    <property type="entry name" value="FAD/NAD(P)-binding domain"/>
    <property type="match status" value="1"/>
</dbReference>
<gene>
    <name evidence="3" type="ORF">CRIB_604</name>
</gene>
<keyword evidence="4" id="KW-1185">Reference proteome</keyword>
<evidence type="ECO:0000259" key="2">
    <source>
        <dbReference type="Pfam" id="PF04324"/>
    </source>
</evidence>
<dbReference type="RefSeq" id="WP_180703084.1">
    <property type="nucleotide sequence ID" value="NZ_LN555523.1"/>
</dbReference>
<evidence type="ECO:0000259" key="1">
    <source>
        <dbReference type="Pfam" id="PF01266"/>
    </source>
</evidence>
<dbReference type="KEGG" id="ril:CRIB_604"/>
<name>A0A1V1HZR4_9FIRM</name>
<dbReference type="EMBL" id="LN555523">
    <property type="protein sequence ID" value="CED93357.1"/>
    <property type="molecule type" value="Genomic_DNA"/>
</dbReference>
<proteinExistence type="predicted"/>
<evidence type="ECO:0000313" key="3">
    <source>
        <dbReference type="EMBL" id="CED93357.1"/>
    </source>
</evidence>
<dbReference type="Proteomes" id="UP000245622">
    <property type="component" value="Chromosome 1"/>
</dbReference>
<dbReference type="Gene3D" id="3.50.50.60">
    <property type="entry name" value="FAD/NAD(P)-binding domain"/>
    <property type="match status" value="1"/>
</dbReference>
<dbReference type="GeneID" id="82204789"/>
<dbReference type="InterPro" id="IPR006076">
    <property type="entry name" value="FAD-dep_OxRdtase"/>
</dbReference>
<dbReference type="InterPro" id="IPR041854">
    <property type="entry name" value="BFD-like_2Fe2S-bd_dom_sf"/>
</dbReference>
<dbReference type="InterPro" id="IPR036188">
    <property type="entry name" value="FAD/NAD-bd_sf"/>
</dbReference>
<evidence type="ECO:0000313" key="4">
    <source>
        <dbReference type="Proteomes" id="UP000245622"/>
    </source>
</evidence>
<dbReference type="Pfam" id="PF04324">
    <property type="entry name" value="Fer2_BFD"/>
    <property type="match status" value="1"/>
</dbReference>
<dbReference type="InterPro" id="IPR052745">
    <property type="entry name" value="G3P_Oxidase/Oxidoreductase"/>
</dbReference>
<organism evidence="3 4">
    <name type="scientific">Romboutsia ilealis</name>
    <dbReference type="NCBI Taxonomy" id="1115758"/>
    <lineage>
        <taxon>Bacteria</taxon>
        <taxon>Bacillati</taxon>
        <taxon>Bacillota</taxon>
        <taxon>Clostridia</taxon>
        <taxon>Peptostreptococcales</taxon>
        <taxon>Peptostreptococcaceae</taxon>
        <taxon>Romboutsia</taxon>
    </lineage>
</organism>
<dbReference type="PANTHER" id="PTHR42720:SF1">
    <property type="entry name" value="GLYCEROL 3-PHOSPHATE OXIDASE"/>
    <property type="match status" value="1"/>
</dbReference>
<dbReference type="PANTHER" id="PTHR42720">
    <property type="entry name" value="GLYCEROL-3-PHOSPHATE DEHYDROGENASE"/>
    <property type="match status" value="1"/>
</dbReference>
<accession>A0A1V1HZR4</accession>
<reference evidence="3 4" key="1">
    <citation type="submission" date="2014-04" db="EMBL/GenBank/DDBJ databases">
        <authorList>
            <person name="Hornung B.V."/>
        </authorList>
    </citation>
    <scope>NUCLEOTIDE SEQUENCE [LARGE SCALE GENOMIC DNA]</scope>
    <source>
        <strain evidence="3 4">CRIB</strain>
    </source>
</reference>
<dbReference type="CDD" id="cd19946">
    <property type="entry name" value="GlpA-like_Fer2_BFD-like"/>
    <property type="match status" value="1"/>
</dbReference>
<dbReference type="Gene3D" id="1.10.10.1100">
    <property type="entry name" value="BFD-like [2Fe-2S]-binding domain"/>
    <property type="match status" value="1"/>
</dbReference>
<dbReference type="Pfam" id="PF01266">
    <property type="entry name" value="DAO"/>
    <property type="match status" value="1"/>
</dbReference>
<feature type="domain" description="BFD-like [2Fe-2S]-binding" evidence="2">
    <location>
        <begin position="395"/>
        <end position="447"/>
    </location>
</feature>
<sequence length="473" mass="51542">MKDIIVIGAGVVGCAVARELSKYKLDVLVIDKNEDVAEGISKANSGIIHGGYNEKKGTLKAKLNLQGNKMMDELADKLQFPFKRNGALVLAFNEDELERIKLLKSNGENLGVEGLELLNKEEILALEGNINQDVVGALHVKSSGIVSPYEMTLAFGENAVENGVEFRLGLAVTDIKREDKGYKLTLSNGENLEAKMVINASGLGGAYLNNLISEVKYEINPVRGEYCLFDKVAGAMCKKTLFQVPTKLSKGVLVTPTVDGNLLLGPNAKSDNSVSTSRSGIDEIMETSKKTMKELPFNRVLNTFSGLRPKVESEDFIIEEAKDNPNFINVIGIDSPGLTAAPAISTYVVDLISDKIQLTKKDNFKSTREKMIRMADLSIEEKNKLIKENPAYGKMVCKCEFVTEGEIIDSIKRPLGATTLDGIKRRTRAMMGGCQGTGCMIPISMILSKTLNIDISDVNKNSKSSTVVGFKED</sequence>
<dbReference type="Gene3D" id="3.30.9.10">
    <property type="entry name" value="D-Amino Acid Oxidase, subunit A, domain 2"/>
    <property type="match status" value="1"/>
</dbReference>
<dbReference type="SUPFAM" id="SSF54373">
    <property type="entry name" value="FAD-linked reductases, C-terminal domain"/>
    <property type="match status" value="1"/>
</dbReference>
<protein>
    <submittedName>
        <fullName evidence="3">FAD dependent oxidoreductase</fullName>
    </submittedName>
</protein>
<feature type="domain" description="FAD dependent oxidoreductase" evidence="1">
    <location>
        <begin position="3"/>
        <end position="351"/>
    </location>
</feature>